<gene>
    <name evidence="1" type="ORF">B0T26DRAFT_309964</name>
</gene>
<protein>
    <submittedName>
        <fullName evidence="1">Uncharacterized protein</fullName>
    </submittedName>
</protein>
<organism evidence="1 2">
    <name type="scientific">Lasiosphaeria miniovina</name>
    <dbReference type="NCBI Taxonomy" id="1954250"/>
    <lineage>
        <taxon>Eukaryota</taxon>
        <taxon>Fungi</taxon>
        <taxon>Dikarya</taxon>
        <taxon>Ascomycota</taxon>
        <taxon>Pezizomycotina</taxon>
        <taxon>Sordariomycetes</taxon>
        <taxon>Sordariomycetidae</taxon>
        <taxon>Sordariales</taxon>
        <taxon>Lasiosphaeriaceae</taxon>
        <taxon>Lasiosphaeria</taxon>
    </lineage>
</organism>
<dbReference type="EMBL" id="JAUIRO010000004">
    <property type="protein sequence ID" value="KAK0717996.1"/>
    <property type="molecule type" value="Genomic_DNA"/>
</dbReference>
<comment type="caution">
    <text evidence="1">The sequence shown here is derived from an EMBL/GenBank/DDBJ whole genome shotgun (WGS) entry which is preliminary data.</text>
</comment>
<accession>A0AA40DYV3</accession>
<evidence type="ECO:0000313" key="2">
    <source>
        <dbReference type="Proteomes" id="UP001172101"/>
    </source>
</evidence>
<dbReference type="GeneID" id="85317578"/>
<dbReference type="AlphaFoldDB" id="A0AA40DYV3"/>
<evidence type="ECO:0000313" key="1">
    <source>
        <dbReference type="EMBL" id="KAK0717996.1"/>
    </source>
</evidence>
<proteinExistence type="predicted"/>
<dbReference type="RefSeq" id="XP_060296789.1">
    <property type="nucleotide sequence ID" value="XM_060434308.1"/>
</dbReference>
<dbReference type="Proteomes" id="UP001172101">
    <property type="component" value="Unassembled WGS sequence"/>
</dbReference>
<sequence length="203" mass="22344">MLATKGSGFGLDICHSRGPGYSWWGLLKKRRRVCREPKQVPGKVRCSGVPAGDWSLVGCPLPRPDMGGDPIPMCAAAPLKTSDLGPEVCHWHLEIQPSALILAPYPAPLDLNPEYRDCAAYVSIPTHNIQIRAASKSGSSASASYNWRDQRWQKPLCFVPHTTHNRLACDHARDRLRVGMICTAQMRSAYQEPNHAQTGCCVT</sequence>
<reference evidence="1" key="1">
    <citation type="submission" date="2023-06" db="EMBL/GenBank/DDBJ databases">
        <title>Genome-scale phylogeny and comparative genomics of the fungal order Sordariales.</title>
        <authorList>
            <consortium name="Lawrence Berkeley National Laboratory"/>
            <person name="Hensen N."/>
            <person name="Bonometti L."/>
            <person name="Westerberg I."/>
            <person name="Brannstrom I.O."/>
            <person name="Guillou S."/>
            <person name="Cros-Aarteil S."/>
            <person name="Calhoun S."/>
            <person name="Haridas S."/>
            <person name="Kuo A."/>
            <person name="Mondo S."/>
            <person name="Pangilinan J."/>
            <person name="Riley R."/>
            <person name="LaButti K."/>
            <person name="Andreopoulos B."/>
            <person name="Lipzen A."/>
            <person name="Chen C."/>
            <person name="Yanf M."/>
            <person name="Daum C."/>
            <person name="Ng V."/>
            <person name="Clum A."/>
            <person name="Steindorff A."/>
            <person name="Ohm R."/>
            <person name="Martin F."/>
            <person name="Silar P."/>
            <person name="Natvig D."/>
            <person name="Lalanne C."/>
            <person name="Gautier V."/>
            <person name="Ament-velasquez S.L."/>
            <person name="Kruys A."/>
            <person name="Hutchinson M.I."/>
            <person name="Powell A.J."/>
            <person name="Barry K."/>
            <person name="Miller A.N."/>
            <person name="Grigoriev I.V."/>
            <person name="Debuchy R."/>
            <person name="Gladieux P."/>
            <person name="Thoren M.H."/>
            <person name="Johannesson H."/>
        </authorList>
    </citation>
    <scope>NUCLEOTIDE SEQUENCE</scope>
    <source>
        <strain evidence="1">SMH2392-1A</strain>
    </source>
</reference>
<keyword evidence="2" id="KW-1185">Reference proteome</keyword>
<name>A0AA40DYV3_9PEZI</name>